<dbReference type="AlphaFoldDB" id="A0A8T0HWZ9"/>
<organism evidence="1 2">
    <name type="scientific">Ceratodon purpureus</name>
    <name type="common">Fire moss</name>
    <name type="synonym">Dicranum purpureum</name>
    <dbReference type="NCBI Taxonomy" id="3225"/>
    <lineage>
        <taxon>Eukaryota</taxon>
        <taxon>Viridiplantae</taxon>
        <taxon>Streptophyta</taxon>
        <taxon>Embryophyta</taxon>
        <taxon>Bryophyta</taxon>
        <taxon>Bryophytina</taxon>
        <taxon>Bryopsida</taxon>
        <taxon>Dicranidae</taxon>
        <taxon>Pseudoditrichales</taxon>
        <taxon>Ditrichaceae</taxon>
        <taxon>Ceratodon</taxon>
    </lineage>
</organism>
<protein>
    <submittedName>
        <fullName evidence="1">Uncharacterized protein</fullName>
    </submittedName>
</protein>
<evidence type="ECO:0000313" key="2">
    <source>
        <dbReference type="Proteomes" id="UP000822688"/>
    </source>
</evidence>
<keyword evidence="2" id="KW-1185">Reference proteome</keyword>
<dbReference type="Proteomes" id="UP000822688">
    <property type="component" value="Chromosome V"/>
</dbReference>
<reference evidence="1" key="1">
    <citation type="submission" date="2020-06" db="EMBL/GenBank/DDBJ databases">
        <title>WGS assembly of Ceratodon purpureus strain R40.</title>
        <authorList>
            <person name="Carey S.B."/>
            <person name="Jenkins J."/>
            <person name="Shu S."/>
            <person name="Lovell J.T."/>
            <person name="Sreedasyam A."/>
            <person name="Maumus F."/>
            <person name="Tiley G.P."/>
            <person name="Fernandez-Pozo N."/>
            <person name="Barry K."/>
            <person name="Chen C."/>
            <person name="Wang M."/>
            <person name="Lipzen A."/>
            <person name="Daum C."/>
            <person name="Saski C.A."/>
            <person name="Payton A.C."/>
            <person name="Mcbreen J.C."/>
            <person name="Conrad R.E."/>
            <person name="Kollar L.M."/>
            <person name="Olsson S."/>
            <person name="Huttunen S."/>
            <person name="Landis J.B."/>
            <person name="Wickett N.J."/>
            <person name="Johnson M.G."/>
            <person name="Rensing S.A."/>
            <person name="Grimwood J."/>
            <person name="Schmutz J."/>
            <person name="Mcdaniel S.F."/>
        </authorList>
    </citation>
    <scope>NUCLEOTIDE SEQUENCE</scope>
    <source>
        <strain evidence="1">R40</strain>
    </source>
</reference>
<dbReference type="EMBL" id="CM026426">
    <property type="protein sequence ID" value="KAG0574918.1"/>
    <property type="molecule type" value="Genomic_DNA"/>
</dbReference>
<sequence>MKTASNMNSATDVMLFWKLQRPIAMQSRIVALSARSADTREANKLSPLSPRPKLIASIKTTMIFDDFCCVNEKRWGSSIAGVICARNRKSTVLPAAGSGVIT</sequence>
<evidence type="ECO:0000313" key="1">
    <source>
        <dbReference type="EMBL" id="KAG0574918.1"/>
    </source>
</evidence>
<proteinExistence type="predicted"/>
<gene>
    <name evidence="1" type="ORF">KC19_VG302700</name>
</gene>
<name>A0A8T0HWZ9_CERPU</name>
<accession>A0A8T0HWZ9</accession>
<comment type="caution">
    <text evidence="1">The sequence shown here is derived from an EMBL/GenBank/DDBJ whole genome shotgun (WGS) entry which is preliminary data.</text>
</comment>